<protein>
    <recommendedName>
        <fullName evidence="9 10">Protein translocase subunit SecY</fullName>
    </recommendedName>
</protein>
<evidence type="ECO:0000256" key="5">
    <source>
        <dbReference type="ARBA" id="ARBA00022927"/>
    </source>
</evidence>
<dbReference type="EMBL" id="FOUI01000016">
    <property type="protein sequence ID" value="SFM80435.1"/>
    <property type="molecule type" value="Genomic_DNA"/>
</dbReference>
<evidence type="ECO:0000256" key="2">
    <source>
        <dbReference type="ARBA" id="ARBA00005751"/>
    </source>
</evidence>
<feature type="transmembrane region" description="Helical" evidence="10">
    <location>
        <begin position="394"/>
        <end position="413"/>
    </location>
</feature>
<name>A0A1I4TV20_9GAMM</name>
<keyword evidence="4 10" id="KW-0812">Transmembrane</keyword>
<reference evidence="13" key="1">
    <citation type="submission" date="2016-10" db="EMBL/GenBank/DDBJ databases">
        <authorList>
            <person name="Varghese N."/>
            <person name="Submissions S."/>
        </authorList>
    </citation>
    <scope>NUCLEOTIDE SEQUENCE [LARGE SCALE GENOMIC DNA]</scope>
    <source>
        <strain evidence="13">DSM 24213</strain>
    </source>
</reference>
<keyword evidence="7 10" id="KW-0811">Translocation</keyword>
<evidence type="ECO:0000256" key="7">
    <source>
        <dbReference type="ARBA" id="ARBA00023010"/>
    </source>
</evidence>
<keyword evidence="6 10" id="KW-1133">Transmembrane helix</keyword>
<feature type="transmembrane region" description="Helical" evidence="10">
    <location>
        <begin position="21"/>
        <end position="40"/>
    </location>
</feature>
<dbReference type="PROSITE" id="PS00755">
    <property type="entry name" value="SECY_1"/>
    <property type="match status" value="1"/>
</dbReference>
<evidence type="ECO:0000256" key="10">
    <source>
        <dbReference type="HAMAP-Rule" id="MF_01465"/>
    </source>
</evidence>
<feature type="transmembrane region" description="Helical" evidence="10">
    <location>
        <begin position="181"/>
        <end position="198"/>
    </location>
</feature>
<evidence type="ECO:0000256" key="8">
    <source>
        <dbReference type="ARBA" id="ARBA00023136"/>
    </source>
</evidence>
<dbReference type="Gene3D" id="1.10.3370.10">
    <property type="entry name" value="SecY subunit domain"/>
    <property type="match status" value="1"/>
</dbReference>
<comment type="similarity">
    <text evidence="2 10 11">Belongs to the SecY/SEC61-alpha family.</text>
</comment>
<comment type="subcellular location">
    <subcellularLocation>
        <location evidence="10">Cell membrane</location>
        <topology evidence="10">Multi-pass membrane protein</topology>
    </subcellularLocation>
    <subcellularLocation>
        <location evidence="1">Membrane</location>
        <topology evidence="1">Multi-pass membrane protein</topology>
    </subcellularLocation>
</comment>
<evidence type="ECO:0000256" key="1">
    <source>
        <dbReference type="ARBA" id="ARBA00004141"/>
    </source>
</evidence>
<keyword evidence="5 10" id="KW-0653">Protein transport</keyword>
<keyword evidence="13" id="KW-1185">Reference proteome</keyword>
<feature type="transmembrane region" description="Helical" evidence="10">
    <location>
        <begin position="149"/>
        <end position="169"/>
    </location>
</feature>
<feature type="transmembrane region" description="Helical" evidence="10">
    <location>
        <begin position="210"/>
        <end position="232"/>
    </location>
</feature>
<evidence type="ECO:0000313" key="12">
    <source>
        <dbReference type="EMBL" id="SFM80435.1"/>
    </source>
</evidence>
<dbReference type="InterPro" id="IPR030659">
    <property type="entry name" value="SecY_CS"/>
</dbReference>
<proteinExistence type="inferred from homology"/>
<dbReference type="SUPFAM" id="SSF103491">
    <property type="entry name" value="Preprotein translocase SecY subunit"/>
    <property type="match status" value="1"/>
</dbReference>
<dbReference type="PRINTS" id="PR00303">
    <property type="entry name" value="SECYTRNLCASE"/>
</dbReference>
<evidence type="ECO:0000256" key="3">
    <source>
        <dbReference type="ARBA" id="ARBA00022448"/>
    </source>
</evidence>
<dbReference type="HAMAP" id="MF_01465">
    <property type="entry name" value="SecY"/>
    <property type="match status" value="1"/>
</dbReference>
<accession>A0A1I4TV20</accession>
<dbReference type="PIRSF" id="PIRSF004557">
    <property type="entry name" value="SecY"/>
    <property type="match status" value="1"/>
</dbReference>
<evidence type="ECO:0000256" key="11">
    <source>
        <dbReference type="RuleBase" id="RU004349"/>
    </source>
</evidence>
<dbReference type="FunFam" id="1.10.3370.10:FF:000001">
    <property type="entry name" value="Preprotein translocase subunit SecY"/>
    <property type="match status" value="1"/>
</dbReference>
<keyword evidence="10" id="KW-1003">Cell membrane</keyword>
<feature type="transmembrane region" description="Helical" evidence="10">
    <location>
        <begin position="269"/>
        <end position="291"/>
    </location>
</feature>
<comment type="subunit">
    <text evidence="10">Component of the Sec protein translocase complex. Heterotrimer consisting of SecY, SecE and SecG subunits. The heterotrimers can form oligomers, although 1 heterotrimer is thought to be able to translocate proteins. Interacts with the ribosome. Interacts with SecDF, and other proteins may be involved. Interacts with SecA.</text>
</comment>
<gene>
    <name evidence="10" type="primary">secY</name>
    <name evidence="12" type="ORF">SAMN05216217_11630</name>
</gene>
<dbReference type="Pfam" id="PF00344">
    <property type="entry name" value="SecY"/>
    <property type="match status" value="1"/>
</dbReference>
<dbReference type="OrthoDB" id="9809248at2"/>
<sequence>MAKQGALSGLNTSGLGELWGRLRFLFLAIVVYRIGAHIPVPGINPDRLADLFRQNEGTILSLFNMFSGGALERMSIFALGIMPYISASIIMQLMTAVTPSLEQLKKEGESGRRKISQYTRYLTLVLAFIQAIGMSVGLASQGVAFNTGFGFYFIAVTTFVSGAMFMMWLGEQITERGVGNGISMLIFAGIVAGLPSAIGQSFEASRQGDINIFALIAIAILAIALVAFVVFIERGQRRITVNYAKRQQGRKVFAAQTSHLPLKVNMAGVIPAIFASSILLFPASLGTWFGQSESMGWLVSISQAIAPGQPLNILLFSAGIIFFCFFYTALMFNPKEVAENLKKSGAFIPGIRPGEQSARYIDGVLTRLTLFGSLYMTAVCLLPQFLVVSANVPFYLGGTSLLIVVVVVMDFMAQVQSHLVSQQYESLMKKSNLKGYGSGGLLR</sequence>
<keyword evidence="8 10" id="KW-0472">Membrane</keyword>
<dbReference type="GO" id="GO:0005886">
    <property type="term" value="C:plasma membrane"/>
    <property type="evidence" value="ECO:0007669"/>
    <property type="project" value="UniProtKB-SubCell"/>
</dbReference>
<dbReference type="STRING" id="1720063.SAMN05216217_11630"/>
<evidence type="ECO:0000256" key="4">
    <source>
        <dbReference type="ARBA" id="ARBA00022692"/>
    </source>
</evidence>
<dbReference type="GO" id="GO:0065002">
    <property type="term" value="P:intracellular protein transmembrane transport"/>
    <property type="evidence" value="ECO:0007669"/>
    <property type="project" value="UniProtKB-UniRule"/>
</dbReference>
<dbReference type="Proteomes" id="UP000243629">
    <property type="component" value="Unassembled WGS sequence"/>
</dbReference>
<evidence type="ECO:0000256" key="9">
    <source>
        <dbReference type="ARBA" id="ARBA00039733"/>
    </source>
</evidence>
<keyword evidence="3 10" id="KW-0813">Transport</keyword>
<evidence type="ECO:0000313" key="13">
    <source>
        <dbReference type="Proteomes" id="UP000243629"/>
    </source>
</evidence>
<dbReference type="NCBIfam" id="TIGR00967">
    <property type="entry name" value="3a0501s007"/>
    <property type="match status" value="1"/>
</dbReference>
<feature type="transmembrane region" description="Helical" evidence="10">
    <location>
        <begin position="311"/>
        <end position="332"/>
    </location>
</feature>
<dbReference type="AlphaFoldDB" id="A0A1I4TV20"/>
<dbReference type="GO" id="GO:0006605">
    <property type="term" value="P:protein targeting"/>
    <property type="evidence" value="ECO:0007669"/>
    <property type="project" value="UniProtKB-UniRule"/>
</dbReference>
<dbReference type="PANTHER" id="PTHR10906">
    <property type="entry name" value="SECY/SEC61-ALPHA FAMILY MEMBER"/>
    <property type="match status" value="1"/>
</dbReference>
<comment type="function">
    <text evidence="10">The central subunit of the protein translocation channel SecYEG. Consists of two halves formed by TMs 1-5 and 6-10. These two domains form a lateral gate at the front which open onto the bilayer between TMs 2 and 7, and are clamped together by SecE at the back. The channel is closed by both a pore ring composed of hydrophobic SecY resides and a short helix (helix 2A) on the extracellular side of the membrane which forms a plug. The plug probably moves laterally to allow the channel to open. The ring and the pore may move independently.</text>
</comment>
<evidence type="ECO:0000256" key="6">
    <source>
        <dbReference type="ARBA" id="ARBA00022989"/>
    </source>
</evidence>
<dbReference type="RefSeq" id="WP_093478087.1">
    <property type="nucleotide sequence ID" value="NZ_FOUI01000016.1"/>
</dbReference>
<dbReference type="InterPro" id="IPR002208">
    <property type="entry name" value="SecY/SEC61-alpha"/>
</dbReference>
<feature type="transmembrane region" description="Helical" evidence="10">
    <location>
        <begin position="118"/>
        <end position="137"/>
    </location>
</feature>
<dbReference type="InterPro" id="IPR023201">
    <property type="entry name" value="SecY_dom_sf"/>
</dbReference>
<feature type="transmembrane region" description="Helical" evidence="10">
    <location>
        <begin position="74"/>
        <end position="97"/>
    </location>
</feature>
<dbReference type="GO" id="GO:0043952">
    <property type="term" value="P:protein transport by the Sec complex"/>
    <property type="evidence" value="ECO:0007669"/>
    <property type="project" value="UniProtKB-UniRule"/>
</dbReference>
<feature type="transmembrane region" description="Helical" evidence="10">
    <location>
        <begin position="368"/>
        <end position="388"/>
    </location>
</feature>
<dbReference type="InterPro" id="IPR026593">
    <property type="entry name" value="SecY"/>
</dbReference>
<organism evidence="12 13">
    <name type="scientific">Halopseudomonas yangmingensis</name>
    <dbReference type="NCBI Taxonomy" id="1720063"/>
    <lineage>
        <taxon>Bacteria</taxon>
        <taxon>Pseudomonadati</taxon>
        <taxon>Pseudomonadota</taxon>
        <taxon>Gammaproteobacteria</taxon>
        <taxon>Pseudomonadales</taxon>
        <taxon>Pseudomonadaceae</taxon>
        <taxon>Halopseudomonas</taxon>
    </lineage>
</organism>